<evidence type="ECO:0000313" key="3">
    <source>
        <dbReference type="RefSeq" id="XP_022142363.1"/>
    </source>
</evidence>
<name>A0A6J1CN32_MOMCH</name>
<sequence>MFIRLVYSVTGLDLEARLVEFLEGRRSVEEVRDVSPQQLEELNRLQMETVKEEERLTSELARVQEEIAEQTVVGIAMRAKEAAAEEELERALEKQVDGEMLRIMEAADKLRMRTLNHLTEILRPLQAVMFLASSKRLHLCVRQWGKRTDQRHGRDAVS</sequence>
<dbReference type="PROSITE" id="PS51806">
    <property type="entry name" value="DOG1"/>
    <property type="match status" value="1"/>
</dbReference>
<accession>A0A6J1CN32</accession>
<protein>
    <submittedName>
        <fullName evidence="3">Protein DOG1-like 3</fullName>
    </submittedName>
</protein>
<reference evidence="3" key="1">
    <citation type="submission" date="2025-08" db="UniProtKB">
        <authorList>
            <consortium name="RefSeq"/>
        </authorList>
    </citation>
    <scope>IDENTIFICATION</scope>
    <source>
        <strain evidence="3">OHB3-1</strain>
    </source>
</reference>
<dbReference type="GeneID" id="111012503"/>
<dbReference type="PANTHER" id="PTHR46354">
    <property type="entry name" value="DOG1 DOMAIN-CONTAINING PROTEIN"/>
    <property type="match status" value="1"/>
</dbReference>
<keyword evidence="2" id="KW-1185">Reference proteome</keyword>
<dbReference type="InterPro" id="IPR051886">
    <property type="entry name" value="Seed_Dev/Stress_Resp_Reg"/>
</dbReference>
<proteinExistence type="predicted"/>
<organism evidence="2 3">
    <name type="scientific">Momordica charantia</name>
    <name type="common">Bitter gourd</name>
    <name type="synonym">Balsam pear</name>
    <dbReference type="NCBI Taxonomy" id="3673"/>
    <lineage>
        <taxon>Eukaryota</taxon>
        <taxon>Viridiplantae</taxon>
        <taxon>Streptophyta</taxon>
        <taxon>Embryophyta</taxon>
        <taxon>Tracheophyta</taxon>
        <taxon>Spermatophyta</taxon>
        <taxon>Magnoliopsida</taxon>
        <taxon>eudicotyledons</taxon>
        <taxon>Gunneridae</taxon>
        <taxon>Pentapetalae</taxon>
        <taxon>rosids</taxon>
        <taxon>fabids</taxon>
        <taxon>Cucurbitales</taxon>
        <taxon>Cucurbitaceae</taxon>
        <taxon>Momordiceae</taxon>
        <taxon>Momordica</taxon>
    </lineage>
</organism>
<dbReference type="GO" id="GO:0043565">
    <property type="term" value="F:sequence-specific DNA binding"/>
    <property type="evidence" value="ECO:0007669"/>
    <property type="project" value="InterPro"/>
</dbReference>
<gene>
    <name evidence="3" type="primary">LOC111012503</name>
</gene>
<dbReference type="PANTHER" id="PTHR46354:SF7">
    <property type="entry name" value="PROTEIN DOG1-LIKE 1"/>
    <property type="match status" value="1"/>
</dbReference>
<evidence type="ECO:0000259" key="1">
    <source>
        <dbReference type="PROSITE" id="PS51806"/>
    </source>
</evidence>
<dbReference type="Proteomes" id="UP000504603">
    <property type="component" value="Unplaced"/>
</dbReference>
<dbReference type="SMR" id="A0A6J1CN32"/>
<dbReference type="GO" id="GO:0006351">
    <property type="term" value="P:DNA-templated transcription"/>
    <property type="evidence" value="ECO:0007669"/>
    <property type="project" value="InterPro"/>
</dbReference>
<evidence type="ECO:0000313" key="2">
    <source>
        <dbReference type="Proteomes" id="UP000504603"/>
    </source>
</evidence>
<dbReference type="RefSeq" id="XP_022142363.1">
    <property type="nucleotide sequence ID" value="XM_022286671.1"/>
</dbReference>
<dbReference type="OrthoDB" id="542841at2759"/>
<dbReference type="InterPro" id="IPR025422">
    <property type="entry name" value="TGA_domain"/>
</dbReference>
<dbReference type="AlphaFoldDB" id="A0A6J1CN32"/>
<feature type="domain" description="DOG1" evidence="1">
    <location>
        <begin position="1"/>
        <end position="151"/>
    </location>
</feature>
<dbReference type="KEGG" id="mcha:111012503"/>